<keyword evidence="3" id="KW-1185">Reference proteome</keyword>
<dbReference type="InParanoid" id="A0A1V9X568"/>
<name>A0A1V9X568_9ACAR</name>
<feature type="compositionally biased region" description="Basic and acidic residues" evidence="1">
    <location>
        <begin position="112"/>
        <end position="127"/>
    </location>
</feature>
<feature type="compositionally biased region" description="Basic and acidic residues" evidence="1">
    <location>
        <begin position="1"/>
        <end position="10"/>
    </location>
</feature>
<organism evidence="2 3">
    <name type="scientific">Tropilaelaps mercedesae</name>
    <dbReference type="NCBI Taxonomy" id="418985"/>
    <lineage>
        <taxon>Eukaryota</taxon>
        <taxon>Metazoa</taxon>
        <taxon>Ecdysozoa</taxon>
        <taxon>Arthropoda</taxon>
        <taxon>Chelicerata</taxon>
        <taxon>Arachnida</taxon>
        <taxon>Acari</taxon>
        <taxon>Parasitiformes</taxon>
        <taxon>Mesostigmata</taxon>
        <taxon>Gamasina</taxon>
        <taxon>Dermanyssoidea</taxon>
        <taxon>Laelapidae</taxon>
        <taxon>Tropilaelaps</taxon>
    </lineage>
</organism>
<feature type="region of interest" description="Disordered" evidence="1">
    <location>
        <begin position="1"/>
        <end position="39"/>
    </location>
</feature>
<proteinExistence type="predicted"/>
<gene>
    <name evidence="2" type="ORF">BIW11_12711</name>
</gene>
<evidence type="ECO:0000313" key="3">
    <source>
        <dbReference type="Proteomes" id="UP000192247"/>
    </source>
</evidence>
<evidence type="ECO:0000256" key="1">
    <source>
        <dbReference type="SAM" id="MobiDB-lite"/>
    </source>
</evidence>
<reference evidence="2 3" key="1">
    <citation type="journal article" date="2017" name="Gigascience">
        <title>Draft genome of the honey bee ectoparasitic mite, Tropilaelaps mercedesae, is shaped by the parasitic life history.</title>
        <authorList>
            <person name="Dong X."/>
            <person name="Armstrong S.D."/>
            <person name="Xia D."/>
            <person name="Makepeace B.L."/>
            <person name="Darby A.C."/>
            <person name="Kadowaki T."/>
        </authorList>
    </citation>
    <scope>NUCLEOTIDE SEQUENCE [LARGE SCALE GENOMIC DNA]</scope>
    <source>
        <strain evidence="2">Wuxi-XJTLU</strain>
    </source>
</reference>
<dbReference type="OrthoDB" id="10622068at2759"/>
<feature type="compositionally biased region" description="Low complexity" evidence="1">
    <location>
        <begin position="15"/>
        <end position="35"/>
    </location>
</feature>
<feature type="region of interest" description="Disordered" evidence="1">
    <location>
        <begin position="81"/>
        <end position="127"/>
    </location>
</feature>
<evidence type="ECO:0000313" key="2">
    <source>
        <dbReference type="EMBL" id="OQR68739.1"/>
    </source>
</evidence>
<dbReference type="Proteomes" id="UP000192247">
    <property type="component" value="Unassembled WGS sequence"/>
</dbReference>
<protein>
    <submittedName>
        <fullName evidence="2">Uncharacterized protein</fullName>
    </submittedName>
</protein>
<sequence length="127" mass="13730">MLRCTSEHRRSLSVPAAGRRGSAPRRGANLASALPPTLPPLQMHRHPLLLLPPGAMVPPPIESLLCSSTAPLSLPYWLQPPGCRSAVSKPQPPRPYPQVRSAGASTPGSHTTRVEEAKSDTYDTRQW</sequence>
<dbReference type="EMBL" id="MNPL01023397">
    <property type="protein sequence ID" value="OQR68739.1"/>
    <property type="molecule type" value="Genomic_DNA"/>
</dbReference>
<comment type="caution">
    <text evidence="2">The sequence shown here is derived from an EMBL/GenBank/DDBJ whole genome shotgun (WGS) entry which is preliminary data.</text>
</comment>
<accession>A0A1V9X568</accession>
<dbReference type="AlphaFoldDB" id="A0A1V9X568"/>